<name>A0A8H7UBF9_MORIS</name>
<feature type="compositionally biased region" description="Polar residues" evidence="10">
    <location>
        <begin position="246"/>
        <end position="260"/>
    </location>
</feature>
<dbReference type="OrthoDB" id="25308at2759"/>
<sequence length="354" mass="40317">MTCPPVKTVGLIFSKKKKQRSAFSGLEEYASQHGIQIVHVDLDHAIASQGNFDLIVHKLTDLIAAATKGQEDAERQLVNFEQYTKAHPQTLILDPLLDVNKLMDRRGTFAILKACLAVHARTNPHQTEPLFYLPNHICLPNIHTPFSKDLLAFPILCKRVSACSSEEAHKMTLVPNPQHTDLLGPYYDPDEPVIFQEFIQHDGVIFKIYVVDGTPHVQVRPSFKNVTLDDNLLHFDSQVVPKAFEQDTQSPQSSHTNGTTHHPDPIRQAFLTRDIHNVRSAKEAVFDHRKIELITQRLIEQLNLTFFGFDVLVETGPLHRHFVVDVNYFPSFSNIPDFRERFVDILLSRLKTVE</sequence>
<dbReference type="GO" id="GO:0000287">
    <property type="term" value="F:magnesium ion binding"/>
    <property type="evidence" value="ECO:0007669"/>
    <property type="project" value="InterPro"/>
</dbReference>
<comment type="caution">
    <text evidence="13">The sequence shown here is derived from an EMBL/GenBank/DDBJ whole genome shotgun (WGS) entry which is preliminary data.</text>
</comment>
<feature type="region of interest" description="Disordered" evidence="10">
    <location>
        <begin position="244"/>
        <end position="265"/>
    </location>
</feature>
<dbReference type="Gene3D" id="3.40.50.11370">
    <property type="match status" value="1"/>
</dbReference>
<gene>
    <name evidence="13" type="ORF">INT43_005188</name>
</gene>
<dbReference type="GO" id="GO:0032957">
    <property type="term" value="P:inositol trisphosphate metabolic process"/>
    <property type="evidence" value="ECO:0007669"/>
    <property type="project" value="InterPro"/>
</dbReference>
<dbReference type="PANTHER" id="PTHR14217:SF1">
    <property type="entry name" value="INOSITOL-TETRAKISPHOSPHATE 1-KINASE"/>
    <property type="match status" value="1"/>
</dbReference>
<dbReference type="GO" id="GO:0052725">
    <property type="term" value="F:inositol-1,3,4-trisphosphate 6-kinase activity"/>
    <property type="evidence" value="ECO:0007669"/>
    <property type="project" value="InterPro"/>
</dbReference>
<dbReference type="AlphaFoldDB" id="A0A8H7UBF9"/>
<dbReference type="GO" id="GO:0005737">
    <property type="term" value="C:cytoplasm"/>
    <property type="evidence" value="ECO:0007669"/>
    <property type="project" value="TreeGrafter"/>
</dbReference>
<evidence type="ECO:0000256" key="9">
    <source>
        <dbReference type="PIRSR" id="PIRSR038186-1"/>
    </source>
</evidence>
<accession>A0A8H7UBF9</accession>
<dbReference type="Proteomes" id="UP000654370">
    <property type="component" value="Unassembled WGS sequence"/>
</dbReference>
<dbReference type="PANTHER" id="PTHR14217">
    <property type="entry name" value="INOSITOL-TETRAKISPHOSPHATE 1-KINASE"/>
    <property type="match status" value="1"/>
</dbReference>
<dbReference type="EMBL" id="JAEPQZ010000014">
    <property type="protein sequence ID" value="KAG2173768.1"/>
    <property type="molecule type" value="Genomic_DNA"/>
</dbReference>
<protein>
    <recommendedName>
        <fullName evidence="8">Inositol-tetrakisphosphate 1-kinase</fullName>
        <ecNumber evidence="8">2.7.1.134</ecNumber>
    </recommendedName>
</protein>
<feature type="binding site" evidence="9">
    <location>
        <position position="58"/>
    </location>
    <ligand>
        <name>1D-myo-inositol 1,3,4-trisphosphate</name>
        <dbReference type="ChEBI" id="CHEBI:58414"/>
    </ligand>
</feature>
<dbReference type="GO" id="GO:0052726">
    <property type="term" value="F:inositol-1,3,4-trisphosphate 5-kinase activity"/>
    <property type="evidence" value="ECO:0007669"/>
    <property type="project" value="InterPro"/>
</dbReference>
<keyword evidence="4 8" id="KW-0547">Nucleotide-binding</keyword>
<evidence type="ECO:0000256" key="8">
    <source>
        <dbReference type="PIRNR" id="PIRNR038186"/>
    </source>
</evidence>
<reference evidence="13" key="1">
    <citation type="submission" date="2020-12" db="EMBL/GenBank/DDBJ databases">
        <title>Metabolic potential, ecology and presence of endohyphal bacteria is reflected in genomic diversity of Mucoromycotina.</title>
        <authorList>
            <person name="Muszewska A."/>
            <person name="Okrasinska A."/>
            <person name="Steczkiewicz K."/>
            <person name="Drgas O."/>
            <person name="Orlowska M."/>
            <person name="Perlinska-Lenart U."/>
            <person name="Aleksandrzak-Piekarczyk T."/>
            <person name="Szatraj K."/>
            <person name="Zielenkiewicz U."/>
            <person name="Pilsyk S."/>
            <person name="Malc E."/>
            <person name="Mieczkowski P."/>
            <person name="Kruszewska J.S."/>
            <person name="Biernat P."/>
            <person name="Pawlowska J."/>
        </authorList>
    </citation>
    <scope>NUCLEOTIDE SEQUENCE</scope>
    <source>
        <strain evidence="13">WA0000067209</strain>
    </source>
</reference>
<feature type="binding site" evidence="9">
    <location>
        <position position="207"/>
    </location>
    <ligand>
        <name>1D-myo-inositol 1,3,4-trisphosphate</name>
        <dbReference type="ChEBI" id="CHEBI:58414"/>
    </ligand>
</feature>
<dbReference type="InterPro" id="IPR008656">
    <property type="entry name" value="Inositol_tetrakis-P_1-kinase"/>
</dbReference>
<evidence type="ECO:0000256" key="10">
    <source>
        <dbReference type="SAM" id="MobiDB-lite"/>
    </source>
</evidence>
<feature type="binding site" evidence="9">
    <location>
        <position position="105"/>
    </location>
    <ligand>
        <name>ATP</name>
        <dbReference type="ChEBI" id="CHEBI:30616"/>
    </ligand>
</feature>
<feature type="binding site" evidence="9">
    <location>
        <position position="158"/>
    </location>
    <ligand>
        <name>ATP</name>
        <dbReference type="ChEBI" id="CHEBI:30616"/>
    </ligand>
</feature>
<keyword evidence="14" id="KW-1185">Reference proteome</keyword>
<feature type="binding site" evidence="9">
    <location>
        <position position="169"/>
    </location>
    <ligand>
        <name>1D-myo-inositol 1,3,4-trisphosphate</name>
        <dbReference type="ChEBI" id="CHEBI:58414"/>
    </ligand>
</feature>
<evidence type="ECO:0000256" key="2">
    <source>
        <dbReference type="ARBA" id="ARBA00022679"/>
    </source>
</evidence>
<keyword evidence="7 8" id="KW-0460">Magnesium</keyword>
<evidence type="ECO:0000256" key="1">
    <source>
        <dbReference type="ARBA" id="ARBA00009601"/>
    </source>
</evidence>
<evidence type="ECO:0000256" key="6">
    <source>
        <dbReference type="ARBA" id="ARBA00022840"/>
    </source>
</evidence>
<dbReference type="InterPro" id="IPR041429">
    <property type="entry name" value="ITPK1_N"/>
</dbReference>
<comment type="subunit">
    <text evidence="8">Monomer.</text>
</comment>
<feature type="binding site" evidence="9">
    <location>
        <begin position="196"/>
        <end position="207"/>
    </location>
    <ligand>
        <name>ATP</name>
        <dbReference type="ChEBI" id="CHEBI:30616"/>
    </ligand>
</feature>
<evidence type="ECO:0000259" key="11">
    <source>
        <dbReference type="Pfam" id="PF05770"/>
    </source>
</evidence>
<keyword evidence="6 8" id="KW-0067">ATP-binding</keyword>
<feature type="domain" description="Inositol 1,3,4-trisphosphate 5/6-kinase ATP-grasp" evidence="11">
    <location>
        <begin position="146"/>
        <end position="347"/>
    </location>
</feature>
<comment type="catalytic activity">
    <reaction evidence="8">
        <text>1D-myo-inositol 3,4,5,6-tetrakisphosphate + ATP = 1D-myo-inositol 1,3,4,5,6-pentakisphosphate + ADP + H(+)</text>
        <dbReference type="Rhea" id="RHEA:12452"/>
        <dbReference type="ChEBI" id="CHEBI:15378"/>
        <dbReference type="ChEBI" id="CHEBI:30616"/>
        <dbReference type="ChEBI" id="CHEBI:57539"/>
        <dbReference type="ChEBI" id="CHEBI:57733"/>
        <dbReference type="ChEBI" id="CHEBI:456216"/>
        <dbReference type="EC" id="2.7.1.134"/>
    </reaction>
</comment>
<keyword evidence="2 8" id="KW-0808">Transferase</keyword>
<dbReference type="PIRSF" id="PIRSF038186">
    <property type="entry name" value="ITPK"/>
    <property type="match status" value="1"/>
</dbReference>
<dbReference type="Gene3D" id="3.30.1490.220">
    <property type="match status" value="1"/>
</dbReference>
<organism evidence="13 14">
    <name type="scientific">Mortierella isabellina</name>
    <name type="common">Filamentous fungus</name>
    <name type="synonym">Umbelopsis isabellina</name>
    <dbReference type="NCBI Taxonomy" id="91625"/>
    <lineage>
        <taxon>Eukaryota</taxon>
        <taxon>Fungi</taxon>
        <taxon>Fungi incertae sedis</taxon>
        <taxon>Mucoromycota</taxon>
        <taxon>Mucoromycotina</taxon>
        <taxon>Umbelopsidomycetes</taxon>
        <taxon>Umbelopsidales</taxon>
        <taxon>Umbelopsidaceae</taxon>
        <taxon>Umbelopsis</taxon>
    </lineage>
</organism>
<feature type="binding site" evidence="9">
    <location>
        <position position="222"/>
    </location>
    <ligand>
        <name>ATP</name>
        <dbReference type="ChEBI" id="CHEBI:30616"/>
    </ligand>
</feature>
<dbReference type="SUPFAM" id="SSF56059">
    <property type="entry name" value="Glutathione synthetase ATP-binding domain-like"/>
    <property type="match status" value="1"/>
</dbReference>
<feature type="domain" description="Inositol-tetrakisphosphate 1-kinase N-terminal" evidence="12">
    <location>
        <begin position="9"/>
        <end position="96"/>
    </location>
</feature>
<comment type="similarity">
    <text evidence="1 8">Belongs to the ITPK1 family.</text>
</comment>
<comment type="function">
    <text evidence="8">Kinase that can phosphorylate various inositol polyphosphate such as Ins(3,4,5,6)P4 or Ins(1,3,4)P3.</text>
</comment>
<comment type="cofactor">
    <cofactor evidence="8">
        <name>Mg(2+)</name>
        <dbReference type="ChEBI" id="CHEBI:18420"/>
    </cofactor>
    <text evidence="8">Binds 2 magnesium ions per subunit.</text>
</comment>
<evidence type="ECO:0000313" key="13">
    <source>
        <dbReference type="EMBL" id="KAG2173768.1"/>
    </source>
</evidence>
<keyword evidence="3 8" id="KW-0479">Metal-binding</keyword>
<evidence type="ECO:0000256" key="4">
    <source>
        <dbReference type="ARBA" id="ARBA00022741"/>
    </source>
</evidence>
<dbReference type="GO" id="GO:0047325">
    <property type="term" value="F:inositol-3,4,5,6-tetrakisphosphate 1-kinase activity"/>
    <property type="evidence" value="ECO:0007669"/>
    <property type="project" value="UniProtKB-EC"/>
</dbReference>
<dbReference type="Pfam" id="PF17927">
    <property type="entry name" value="Ins134_P3_kin_N"/>
    <property type="match status" value="1"/>
</dbReference>
<dbReference type="Pfam" id="PF05770">
    <property type="entry name" value="Ins134_P3_kin"/>
    <property type="match status" value="1"/>
</dbReference>
<dbReference type="InterPro" id="IPR040464">
    <property type="entry name" value="InsP(3)kin_ATP-grasp"/>
</dbReference>
<dbReference type="EC" id="2.7.1.134" evidence="8"/>
<evidence type="ECO:0000259" key="12">
    <source>
        <dbReference type="Pfam" id="PF17927"/>
    </source>
</evidence>
<proteinExistence type="inferred from homology"/>
<feature type="binding site" evidence="9">
    <location>
        <position position="17"/>
    </location>
    <ligand>
        <name>1D-myo-inositol 1,3,4-trisphosphate</name>
        <dbReference type="ChEBI" id="CHEBI:58414"/>
    </ligand>
</feature>
<dbReference type="GO" id="GO:0005524">
    <property type="term" value="F:ATP binding"/>
    <property type="evidence" value="ECO:0007669"/>
    <property type="project" value="UniProtKB-KW"/>
</dbReference>
<evidence type="ECO:0000313" key="14">
    <source>
        <dbReference type="Proteomes" id="UP000654370"/>
    </source>
</evidence>
<evidence type="ECO:0000256" key="5">
    <source>
        <dbReference type="ARBA" id="ARBA00022777"/>
    </source>
</evidence>
<keyword evidence="5 8" id="KW-0418">Kinase</keyword>
<evidence type="ECO:0000256" key="3">
    <source>
        <dbReference type="ARBA" id="ARBA00022723"/>
    </source>
</evidence>
<evidence type="ECO:0000256" key="7">
    <source>
        <dbReference type="ARBA" id="ARBA00022842"/>
    </source>
</evidence>